<protein>
    <recommendedName>
        <fullName evidence="3">Glutamate-rich protein GrpB</fullName>
    </recommendedName>
</protein>
<accession>V6IZ99</accession>
<dbReference type="Gene3D" id="3.30.460.10">
    <property type="entry name" value="Beta Polymerase, domain 2"/>
    <property type="match status" value="1"/>
</dbReference>
<reference evidence="1 2" key="1">
    <citation type="journal article" date="2013" name="Genome Announc.">
        <title>Genome Sequence of Sporolactobacillus laevolacticus DSM442, an Efficient Polymer-Grade D-Lactate Producer from Agricultural Waste Cottonseed as a Nitrogen Source.</title>
        <authorList>
            <person name="Wang H."/>
            <person name="Wang L."/>
            <person name="Ju J."/>
            <person name="Yu B."/>
            <person name="Ma Y."/>
        </authorList>
    </citation>
    <scope>NUCLEOTIDE SEQUENCE [LARGE SCALE GENOMIC DNA]</scope>
    <source>
        <strain evidence="1 2">DSM 442</strain>
    </source>
</reference>
<evidence type="ECO:0000313" key="2">
    <source>
        <dbReference type="Proteomes" id="UP000018296"/>
    </source>
</evidence>
<dbReference type="AlphaFoldDB" id="V6IZ99"/>
<dbReference type="PATRIC" id="fig|1395513.3.peg.1762"/>
<dbReference type="PANTHER" id="PTHR34822">
    <property type="entry name" value="GRPB DOMAIN PROTEIN (AFU_ORTHOLOGUE AFUA_1G01530)"/>
    <property type="match status" value="1"/>
</dbReference>
<dbReference type="InterPro" id="IPR007344">
    <property type="entry name" value="GrpB/CoaE"/>
</dbReference>
<keyword evidence="2" id="KW-1185">Reference proteome</keyword>
<dbReference type="Pfam" id="PF04229">
    <property type="entry name" value="GrpB"/>
    <property type="match status" value="1"/>
</dbReference>
<name>V6IZ99_9BACL</name>
<dbReference type="InterPro" id="IPR043519">
    <property type="entry name" value="NT_sf"/>
</dbReference>
<dbReference type="Proteomes" id="UP000018296">
    <property type="component" value="Unassembled WGS sequence"/>
</dbReference>
<comment type="caution">
    <text evidence="1">The sequence shown here is derived from an EMBL/GenBank/DDBJ whole genome shotgun (WGS) entry which is preliminary data.</text>
</comment>
<evidence type="ECO:0000313" key="1">
    <source>
        <dbReference type="EMBL" id="EST12146.1"/>
    </source>
</evidence>
<dbReference type="EMBL" id="AWTC01000006">
    <property type="protein sequence ID" value="EST12146.1"/>
    <property type="molecule type" value="Genomic_DNA"/>
</dbReference>
<dbReference type="STRING" id="1395513.P343_08715"/>
<sequence>MAQREINVVPYDEEWPMTYKKEAARIIQVLKPVLSAIHHAGSTAIPGISAKPTIDIVAEVNELDTIDDYNEKLSMIGYEALGEYGIKGRRYFVKTDGLANHLVHLHIFETGSEDVVRHLAFRDYLKAHEDDAVFYSQLKQTLAEQFRYDSESYCEGKNEACKRIEQLALQWWYGA</sequence>
<organism evidence="1 2">
    <name type="scientific">Sporolactobacillus laevolacticus DSM 442</name>
    <dbReference type="NCBI Taxonomy" id="1395513"/>
    <lineage>
        <taxon>Bacteria</taxon>
        <taxon>Bacillati</taxon>
        <taxon>Bacillota</taxon>
        <taxon>Bacilli</taxon>
        <taxon>Bacillales</taxon>
        <taxon>Sporolactobacillaceae</taxon>
        <taxon>Sporolactobacillus</taxon>
    </lineage>
</organism>
<dbReference type="RefSeq" id="WP_023510004.1">
    <property type="nucleotide sequence ID" value="NZ_AWTC01000006.1"/>
</dbReference>
<gene>
    <name evidence="1" type="ORF">P343_08715</name>
</gene>
<evidence type="ECO:0008006" key="3">
    <source>
        <dbReference type="Google" id="ProtNLM"/>
    </source>
</evidence>
<dbReference type="SUPFAM" id="SSF81301">
    <property type="entry name" value="Nucleotidyltransferase"/>
    <property type="match status" value="1"/>
</dbReference>
<dbReference type="OrthoDB" id="9799092at2"/>
<dbReference type="eggNOG" id="COG2320">
    <property type="taxonomic scope" value="Bacteria"/>
</dbReference>
<proteinExistence type="predicted"/>
<dbReference type="PANTHER" id="PTHR34822:SF1">
    <property type="entry name" value="GRPB FAMILY PROTEIN"/>
    <property type="match status" value="1"/>
</dbReference>